<comment type="caution">
    <text evidence="3">The sequence shown here is derived from an EMBL/GenBank/DDBJ whole genome shotgun (WGS) entry which is preliminary data.</text>
</comment>
<dbReference type="GO" id="GO:0006751">
    <property type="term" value="P:glutathione catabolic process"/>
    <property type="evidence" value="ECO:0007669"/>
    <property type="project" value="InterPro"/>
</dbReference>
<evidence type="ECO:0000256" key="2">
    <source>
        <dbReference type="ARBA" id="ARBA00023239"/>
    </source>
</evidence>
<dbReference type="PATRIC" id="fig|1123360.3.peg.891"/>
<dbReference type="Pfam" id="PF04752">
    <property type="entry name" value="ChaC"/>
    <property type="match status" value="1"/>
</dbReference>
<protein>
    <recommendedName>
        <fullName evidence="1">glutathione-specific gamma-glutamylcyclotransferase</fullName>
        <ecNumber evidence="1">4.3.2.7</ecNumber>
    </recommendedName>
</protein>
<dbReference type="InterPro" id="IPR036568">
    <property type="entry name" value="GGCT-like_sf"/>
</dbReference>
<reference evidence="4" key="1">
    <citation type="journal article" date="2013" name="Stand. Genomic Sci.">
        <title>Genome sequence of the Litoreibacter arenae type strain (DSM 19593(T)), a member of the Roseobacter clade isolated from sea sand.</title>
        <authorList>
            <person name="Riedel T."/>
            <person name="Fiebig A."/>
            <person name="Petersen J."/>
            <person name="Gronow S."/>
            <person name="Kyrpides N.C."/>
            <person name="Goker M."/>
            <person name="Klenk H.P."/>
        </authorList>
    </citation>
    <scope>NUCLEOTIDE SEQUENCE [LARGE SCALE GENOMIC DNA]</scope>
    <source>
        <strain evidence="4">DSM 19593</strain>
    </source>
</reference>
<gene>
    <name evidence="3" type="ORF">thalar_00901</name>
</gene>
<dbReference type="STRING" id="1123360.thalar_00901"/>
<dbReference type="AlphaFoldDB" id="S9QGW7"/>
<keyword evidence="2" id="KW-0456">Lyase</keyword>
<dbReference type="InterPro" id="IPR006840">
    <property type="entry name" value="ChaC"/>
</dbReference>
<dbReference type="GO" id="GO:0005737">
    <property type="term" value="C:cytoplasm"/>
    <property type="evidence" value="ECO:0007669"/>
    <property type="project" value="TreeGrafter"/>
</dbReference>
<dbReference type="EMBL" id="AONI01000008">
    <property type="protein sequence ID" value="EPX80681.1"/>
    <property type="molecule type" value="Genomic_DNA"/>
</dbReference>
<organism evidence="3 4">
    <name type="scientific">Litoreibacter arenae DSM 19593</name>
    <dbReference type="NCBI Taxonomy" id="1123360"/>
    <lineage>
        <taxon>Bacteria</taxon>
        <taxon>Pseudomonadati</taxon>
        <taxon>Pseudomonadota</taxon>
        <taxon>Alphaproteobacteria</taxon>
        <taxon>Rhodobacterales</taxon>
        <taxon>Roseobacteraceae</taxon>
        <taxon>Litoreibacter</taxon>
    </lineage>
</organism>
<dbReference type="SUPFAM" id="SSF110857">
    <property type="entry name" value="Gamma-glutamyl cyclotransferase-like"/>
    <property type="match status" value="1"/>
</dbReference>
<proteinExistence type="predicted"/>
<dbReference type="InterPro" id="IPR013024">
    <property type="entry name" value="GGCT-like"/>
</dbReference>
<dbReference type="Gene3D" id="3.10.490.10">
    <property type="entry name" value="Gamma-glutamyl cyclotransferase-like"/>
    <property type="match status" value="1"/>
</dbReference>
<dbReference type="CDD" id="cd06661">
    <property type="entry name" value="GGCT_like"/>
    <property type="match status" value="1"/>
</dbReference>
<evidence type="ECO:0000313" key="3">
    <source>
        <dbReference type="EMBL" id="EPX80681.1"/>
    </source>
</evidence>
<dbReference type="eggNOG" id="COG3703">
    <property type="taxonomic scope" value="Bacteria"/>
</dbReference>
<evidence type="ECO:0000256" key="1">
    <source>
        <dbReference type="ARBA" id="ARBA00012344"/>
    </source>
</evidence>
<name>S9QGW7_9RHOB</name>
<accession>S9QGW7</accession>
<dbReference type="PANTHER" id="PTHR12192">
    <property type="entry name" value="CATION TRANSPORT PROTEIN CHAC-RELATED"/>
    <property type="match status" value="1"/>
</dbReference>
<dbReference type="EC" id="4.3.2.7" evidence="1"/>
<keyword evidence="4" id="KW-1185">Reference proteome</keyword>
<dbReference type="Proteomes" id="UP000015351">
    <property type="component" value="Unassembled WGS sequence"/>
</dbReference>
<dbReference type="PANTHER" id="PTHR12192:SF2">
    <property type="entry name" value="GLUTATHIONE-SPECIFIC GAMMA-GLUTAMYLCYCLOTRANSFERASE 2"/>
    <property type="match status" value="1"/>
</dbReference>
<sequence length="179" mass="20120">MMSDTPLWVFGYGSLMWNPGFEPAEQVLARLNGFHRSFCMWSIHHRGSEDEPGLVLALDEADAACEGVAMRVADAERDRVLEYLRERELISAAYVEQVHDLELRDGREVPAVCYVIEQDHVQYCGGLDLERQAQVISKAVGGRGLNTEYLYNTAQQLDAFGIEDADMAWLVARVRQLAG</sequence>
<dbReference type="HOGENOM" id="CLU_070703_1_1_5"/>
<evidence type="ECO:0000313" key="4">
    <source>
        <dbReference type="Proteomes" id="UP000015351"/>
    </source>
</evidence>
<dbReference type="GO" id="GO:0061928">
    <property type="term" value="F:glutathione specific gamma-glutamylcyclotransferase activity"/>
    <property type="evidence" value="ECO:0007669"/>
    <property type="project" value="UniProtKB-EC"/>
</dbReference>